<keyword evidence="3" id="KW-1185">Reference proteome</keyword>
<evidence type="ECO:0000313" key="2">
    <source>
        <dbReference type="EMBL" id="GAW97904.1"/>
    </source>
</evidence>
<keyword evidence="1" id="KW-0732">Signal</keyword>
<accession>A0ABQ0N020</accession>
<name>A0ABQ0N020_9GAMM</name>
<organism evidence="2 3">
    <name type="scientific">Colwellia marinimaniae</name>
    <dbReference type="NCBI Taxonomy" id="1513592"/>
    <lineage>
        <taxon>Bacteria</taxon>
        <taxon>Pseudomonadati</taxon>
        <taxon>Pseudomonadota</taxon>
        <taxon>Gammaproteobacteria</taxon>
        <taxon>Alteromonadales</taxon>
        <taxon>Colwelliaceae</taxon>
        <taxon>Colwellia</taxon>
    </lineage>
</organism>
<feature type="chain" id="PRO_5045275560" evidence="1">
    <location>
        <begin position="18"/>
        <end position="422"/>
    </location>
</feature>
<dbReference type="EMBL" id="BDQM01000056">
    <property type="protein sequence ID" value="GAW97904.1"/>
    <property type="molecule type" value="Genomic_DNA"/>
</dbReference>
<dbReference type="Gene3D" id="2.160.20.20">
    <property type="match status" value="1"/>
</dbReference>
<dbReference type="InterPro" id="IPR012332">
    <property type="entry name" value="Autotransporter_pectin_lyase_C"/>
</dbReference>
<feature type="signal peptide" evidence="1">
    <location>
        <begin position="1"/>
        <end position="17"/>
    </location>
</feature>
<reference evidence="2 3" key="1">
    <citation type="submission" date="2017-06" db="EMBL/GenBank/DDBJ databases">
        <title>Whole Genome Sequences of Colwellia marinimaniae MTCD1.</title>
        <authorList>
            <person name="Kusumoto H."/>
            <person name="Inoue M."/>
            <person name="Tanikawa K."/>
            <person name="Maeji H."/>
            <person name="Cameron J.H."/>
            <person name="Bartlett D.H."/>
        </authorList>
    </citation>
    <scope>NUCLEOTIDE SEQUENCE [LARGE SCALE GENOMIC DNA]</scope>
    <source>
        <strain evidence="2 3">MTCD1</strain>
    </source>
</reference>
<sequence>MKRLLPLLVLAPVFANAEQVPHTFIAGTPAKAANVNANFTHVNDKASLNTTSITAINDKSTLNSTSIATIEAKLTTIESAANGSPLDILVNGEIDVEVDCTDKPEALQLAYHKHVNYRTLNFTLTGNCYGDIYDYRDDTDNGGIQVSDQTIGINSADPENRASIIPNDQTGKAFLIAGQGGGLYLSDVNVTTGENEYGAVFFSRNGHGSITNVTINAAGTGSIPVVVQEGAQVYFSNVEINGAQIGIFARNNSTIRFFGETTVNSTEGIVLRTGVSVNQQGTVTINSGSGQALYLNGGVNWISPYADLSLNLTGNIHMVNGSYLNAGTLNLAGDIYLENSTIRSEGFANITGITNLHNSTATFDSGTDAAISSFNCHGISSLDIDGWQKFDGSTVDDSTNCADKAAWNQALYNIFDNLNQPQ</sequence>
<gene>
    <name evidence="2" type="ORF">MTCD1_03556</name>
</gene>
<protein>
    <submittedName>
        <fullName evidence="2">Uncharacterized protein</fullName>
    </submittedName>
</protein>
<evidence type="ECO:0000256" key="1">
    <source>
        <dbReference type="SAM" id="SignalP"/>
    </source>
</evidence>
<evidence type="ECO:0000313" key="3">
    <source>
        <dbReference type="Proteomes" id="UP000197068"/>
    </source>
</evidence>
<comment type="caution">
    <text evidence="2">The sequence shown here is derived from an EMBL/GenBank/DDBJ whole genome shotgun (WGS) entry which is preliminary data.</text>
</comment>
<proteinExistence type="predicted"/>
<dbReference type="RefSeq" id="WP_057179903.1">
    <property type="nucleotide sequence ID" value="NZ_BDQM01000056.1"/>
</dbReference>
<dbReference type="Proteomes" id="UP000197068">
    <property type="component" value="Unassembled WGS sequence"/>
</dbReference>